<accession>R7YSH8</accession>
<gene>
    <name evidence="2" type="ORF">W97_04031</name>
</gene>
<dbReference type="EMBL" id="JH767570">
    <property type="protein sequence ID" value="EON64798.1"/>
    <property type="molecule type" value="Genomic_DNA"/>
</dbReference>
<proteinExistence type="predicted"/>
<dbReference type="AlphaFoldDB" id="R7YSH8"/>
<dbReference type="eggNOG" id="ENOG502S7GF">
    <property type="taxonomic scope" value="Eukaryota"/>
</dbReference>
<feature type="compositionally biased region" description="Basic residues" evidence="1">
    <location>
        <begin position="232"/>
        <end position="246"/>
    </location>
</feature>
<dbReference type="Proteomes" id="UP000016924">
    <property type="component" value="Unassembled WGS sequence"/>
</dbReference>
<dbReference type="OrthoDB" id="5398515at2759"/>
<evidence type="ECO:0000256" key="1">
    <source>
        <dbReference type="SAM" id="MobiDB-lite"/>
    </source>
</evidence>
<feature type="region of interest" description="Disordered" evidence="1">
    <location>
        <begin position="1"/>
        <end position="182"/>
    </location>
</feature>
<feature type="compositionally biased region" description="Basic and acidic residues" evidence="1">
    <location>
        <begin position="451"/>
        <end position="463"/>
    </location>
</feature>
<reference evidence="3" key="1">
    <citation type="submission" date="2012-06" db="EMBL/GenBank/DDBJ databases">
        <title>The genome sequence of Coniosporium apollinis CBS 100218.</title>
        <authorList>
            <consortium name="The Broad Institute Genome Sequencing Platform"/>
            <person name="Cuomo C."/>
            <person name="Gorbushina A."/>
            <person name="Noack S."/>
            <person name="Walker B."/>
            <person name="Young S.K."/>
            <person name="Zeng Q."/>
            <person name="Gargeya S."/>
            <person name="Fitzgerald M."/>
            <person name="Haas B."/>
            <person name="Abouelleil A."/>
            <person name="Alvarado L."/>
            <person name="Arachchi H.M."/>
            <person name="Berlin A.M."/>
            <person name="Chapman S.B."/>
            <person name="Goldberg J."/>
            <person name="Griggs A."/>
            <person name="Gujja S."/>
            <person name="Hansen M."/>
            <person name="Howarth C."/>
            <person name="Imamovic A."/>
            <person name="Larimer J."/>
            <person name="McCowan C."/>
            <person name="Montmayeur A."/>
            <person name="Murphy C."/>
            <person name="Neiman D."/>
            <person name="Pearson M."/>
            <person name="Priest M."/>
            <person name="Roberts A."/>
            <person name="Saif S."/>
            <person name="Shea T."/>
            <person name="Sisk P."/>
            <person name="Sykes S."/>
            <person name="Wortman J."/>
            <person name="Nusbaum C."/>
            <person name="Birren B."/>
        </authorList>
    </citation>
    <scope>NUCLEOTIDE SEQUENCE [LARGE SCALE GENOMIC DNA]</scope>
    <source>
        <strain evidence="3">CBS 100218</strain>
    </source>
</reference>
<dbReference type="GeneID" id="19901342"/>
<feature type="compositionally biased region" description="Acidic residues" evidence="1">
    <location>
        <begin position="340"/>
        <end position="349"/>
    </location>
</feature>
<feature type="compositionally biased region" description="Basic and acidic residues" evidence="1">
    <location>
        <begin position="434"/>
        <end position="443"/>
    </location>
</feature>
<sequence length="474" mass="52393">MATTPPPPGRVHTPPTPRHGPLIDPYEAYSPRRSSRVAARKNHLPDDLPTSSLHPRRQIRATTPTSTRKPTIARTSSQTFSPPSSPASPAKLTKRNPAKSRALRVSSAGLDSDSDAMPSRAESSLKPLGFDPRAMLPTPLKTPRKRPAESEAALSSTARVLFPSRPTNVEDVMPSPRKTRKGNHFSLALSSHEEEVDGGVAASSKIQIYTDSKERVPSIGDEEENPFLSKNAKPHSRKARASFIKRRQSDEERAEEMEEAARNNEGVIYVFRGKKIFRRFDHPPTTESANAVADNDSDAASDDSIRRKAGASFRRPFTRSTIQPRLLFPNESQRRARETVDEEDEEAATDIEVPIPVPTPRKSTRYQLRQEAEGEILATPPAIGRATRSTTRNEAAEHETPTIAGTSELQPTEDTPLLMPTHATRSKKASPFDSWRRTKDFSKAVRKGTKRQAEPLERGEASGKRVKSGLHLDS</sequence>
<dbReference type="HOGENOM" id="CLU_038380_1_0_1"/>
<dbReference type="RefSeq" id="XP_007780115.1">
    <property type="nucleotide sequence ID" value="XM_007781925.1"/>
</dbReference>
<feature type="region of interest" description="Disordered" evidence="1">
    <location>
        <begin position="215"/>
        <end position="260"/>
    </location>
</feature>
<organism evidence="2 3">
    <name type="scientific">Coniosporium apollinis (strain CBS 100218)</name>
    <name type="common">Rock-inhabiting black yeast</name>
    <dbReference type="NCBI Taxonomy" id="1168221"/>
    <lineage>
        <taxon>Eukaryota</taxon>
        <taxon>Fungi</taxon>
        <taxon>Dikarya</taxon>
        <taxon>Ascomycota</taxon>
        <taxon>Pezizomycotina</taxon>
        <taxon>Dothideomycetes</taxon>
        <taxon>Dothideomycetes incertae sedis</taxon>
        <taxon>Coniosporium</taxon>
    </lineage>
</organism>
<feature type="compositionally biased region" description="Polar residues" evidence="1">
    <location>
        <begin position="403"/>
        <end position="413"/>
    </location>
</feature>
<feature type="compositionally biased region" description="Basic residues" evidence="1">
    <location>
        <begin position="92"/>
        <end position="102"/>
    </location>
</feature>
<feature type="compositionally biased region" description="Polar residues" evidence="1">
    <location>
        <begin position="60"/>
        <end position="80"/>
    </location>
</feature>
<protein>
    <submittedName>
        <fullName evidence="2">Uncharacterized protein</fullName>
    </submittedName>
</protein>
<name>R7YSH8_CONA1</name>
<feature type="region of interest" description="Disordered" evidence="1">
    <location>
        <begin position="281"/>
        <end position="474"/>
    </location>
</feature>
<keyword evidence="3" id="KW-1185">Reference proteome</keyword>
<evidence type="ECO:0000313" key="2">
    <source>
        <dbReference type="EMBL" id="EON64798.1"/>
    </source>
</evidence>
<dbReference type="OMA" id="SWEPYSP"/>
<feature type="compositionally biased region" description="Pro residues" evidence="1">
    <location>
        <begin position="1"/>
        <end position="18"/>
    </location>
</feature>
<evidence type="ECO:0000313" key="3">
    <source>
        <dbReference type="Proteomes" id="UP000016924"/>
    </source>
</evidence>
<feature type="compositionally biased region" description="Basic residues" evidence="1">
    <location>
        <begin position="33"/>
        <end position="42"/>
    </location>
</feature>